<gene>
    <name evidence="2" type="ORF">D9758_009199</name>
</gene>
<name>A0A8H5D1Y3_9AGAR</name>
<dbReference type="EMBL" id="JAACJM010000067">
    <property type="protein sequence ID" value="KAF5352157.1"/>
    <property type="molecule type" value="Genomic_DNA"/>
</dbReference>
<dbReference type="PANTHER" id="PTHR33835">
    <property type="entry name" value="YALI0C07656P"/>
    <property type="match status" value="1"/>
</dbReference>
<dbReference type="PROSITE" id="PS00028">
    <property type="entry name" value="ZINC_FINGER_C2H2_1"/>
    <property type="match status" value="2"/>
</dbReference>
<dbReference type="Proteomes" id="UP000559256">
    <property type="component" value="Unassembled WGS sequence"/>
</dbReference>
<keyword evidence="3" id="KW-1185">Reference proteome</keyword>
<sequence>MSDNDSETVVIKGVWTFSRPFSRFGVIPIGGRSTAIKLRDGDVWVLASTPLDSKTKSTLETLGPVRYIIGADAVHHLFLSEFKRAYPDAKLIAPQGATENVADKSLKFDGVWGRDPPDTMYGFEEEIKHCYFSGFINKDVAFLHVESKTLIEADLLFNLPPKEQYSQSPSSGQVPGFSNFGPSSWLHSKVSSAMNVDSARAMKFDVKTVTSWDFDRIIPCHGHYQREHATVKCLCGVGVRKDLLPQHYKESDRHPTCGTCDESFQEEGHYQEHLLTKHVDSTCSKCALGFNDHDALTKHWLTSSEHPVCSRCERGFIDEESLQEHLDSEHPLCTECQTRFDCPETLDWHWKELEAQARQSLKQCEISLTDDDVMGKHLSLYPNLATIVPFLEPDWEPSSSTLTFSSTECSPVTSSAGESCRGNPPAYHCRACHRPDCVIPTFTHCGHLFCEE</sequence>
<dbReference type="InterPro" id="IPR013087">
    <property type="entry name" value="Znf_C2H2_type"/>
</dbReference>
<dbReference type="InterPro" id="IPR036866">
    <property type="entry name" value="RibonucZ/Hydroxyglut_hydro"/>
</dbReference>
<dbReference type="OrthoDB" id="421671at2759"/>
<dbReference type="Gene3D" id="3.30.160.60">
    <property type="entry name" value="Classic Zinc Finger"/>
    <property type="match status" value="1"/>
</dbReference>
<dbReference type="PANTHER" id="PTHR33835:SF1">
    <property type="entry name" value="METALLO-BETA-LACTAMASE DOMAIN-CONTAINING PROTEIN"/>
    <property type="match status" value="1"/>
</dbReference>
<evidence type="ECO:0000313" key="2">
    <source>
        <dbReference type="EMBL" id="KAF5352157.1"/>
    </source>
</evidence>
<evidence type="ECO:0000259" key="1">
    <source>
        <dbReference type="PROSITE" id="PS00028"/>
    </source>
</evidence>
<reference evidence="2 3" key="1">
    <citation type="journal article" date="2020" name="ISME J.">
        <title>Uncovering the hidden diversity of litter-decomposition mechanisms in mushroom-forming fungi.</title>
        <authorList>
            <person name="Floudas D."/>
            <person name="Bentzer J."/>
            <person name="Ahren D."/>
            <person name="Johansson T."/>
            <person name="Persson P."/>
            <person name="Tunlid A."/>
        </authorList>
    </citation>
    <scope>NUCLEOTIDE SEQUENCE [LARGE SCALE GENOMIC DNA]</scope>
    <source>
        <strain evidence="2 3">CBS 291.85</strain>
    </source>
</reference>
<comment type="caution">
    <text evidence="2">The sequence shown here is derived from an EMBL/GenBank/DDBJ whole genome shotgun (WGS) entry which is preliminary data.</text>
</comment>
<dbReference type="SUPFAM" id="SSF56281">
    <property type="entry name" value="Metallo-hydrolase/oxidoreductase"/>
    <property type="match status" value="1"/>
</dbReference>
<proteinExistence type="predicted"/>
<dbReference type="SMART" id="SM00355">
    <property type="entry name" value="ZnF_C2H2"/>
    <property type="match status" value="3"/>
</dbReference>
<feature type="domain" description="C2H2-type" evidence="1">
    <location>
        <begin position="257"/>
        <end position="278"/>
    </location>
</feature>
<protein>
    <recommendedName>
        <fullName evidence="1">C2H2-type domain-containing protein</fullName>
    </recommendedName>
</protein>
<dbReference type="AlphaFoldDB" id="A0A8H5D1Y3"/>
<feature type="domain" description="C2H2-type" evidence="1">
    <location>
        <begin position="309"/>
        <end position="330"/>
    </location>
</feature>
<evidence type="ECO:0000313" key="3">
    <source>
        <dbReference type="Proteomes" id="UP000559256"/>
    </source>
</evidence>
<dbReference type="InterPro" id="IPR025638">
    <property type="entry name" value="DUF4336"/>
</dbReference>
<organism evidence="2 3">
    <name type="scientific">Tetrapyrgos nigripes</name>
    <dbReference type="NCBI Taxonomy" id="182062"/>
    <lineage>
        <taxon>Eukaryota</taxon>
        <taxon>Fungi</taxon>
        <taxon>Dikarya</taxon>
        <taxon>Basidiomycota</taxon>
        <taxon>Agaricomycotina</taxon>
        <taxon>Agaricomycetes</taxon>
        <taxon>Agaricomycetidae</taxon>
        <taxon>Agaricales</taxon>
        <taxon>Marasmiineae</taxon>
        <taxon>Marasmiaceae</taxon>
        <taxon>Tetrapyrgos</taxon>
    </lineage>
</organism>
<accession>A0A8H5D1Y3</accession>